<comment type="caution">
    <text evidence="3">The sequence shown here is derived from an EMBL/GenBank/DDBJ whole genome shotgun (WGS) entry which is preliminary data.</text>
</comment>
<dbReference type="EMBL" id="LWMS01000045">
    <property type="protein sequence ID" value="PWL07706.1"/>
    <property type="molecule type" value="Genomic_DNA"/>
</dbReference>
<sequence length="200" mass="23051">MAIFDKENIDPSLVPLINEGKAVGVVKLEGYGKTSVALKDDELVFKSYEGKNIPKLKLLQITSLTFHPGNFINEPKLLIGINNQTLEIKGVDDNDTEFERFYNTILKAKKDEPEPVKYETPDPAHPQMQPPYDTVPEWKKPVNEELRRSPMRRLYPMNMDTPLLPVEDTADAIRRFHELYKDGIITKEEFEAKKQRLLNL</sequence>
<evidence type="ECO:0000259" key="2">
    <source>
        <dbReference type="Pfam" id="PF09851"/>
    </source>
</evidence>
<feature type="region of interest" description="Disordered" evidence="1">
    <location>
        <begin position="112"/>
        <end position="137"/>
    </location>
</feature>
<dbReference type="AlphaFoldDB" id="A0A2A2HEY7"/>
<dbReference type="EMBL" id="LMVN01000006">
    <property type="protein sequence ID" value="PAV07888.1"/>
    <property type="molecule type" value="Genomic_DNA"/>
</dbReference>
<accession>A0A2A2HEY7</accession>
<evidence type="ECO:0000313" key="3">
    <source>
        <dbReference type="EMBL" id="PAV07888.1"/>
    </source>
</evidence>
<organism evidence="3 5">
    <name type="scientific">Methanosphaera cuniculi</name>
    <dbReference type="NCBI Taxonomy" id="1077256"/>
    <lineage>
        <taxon>Archaea</taxon>
        <taxon>Methanobacteriati</taxon>
        <taxon>Methanobacteriota</taxon>
        <taxon>Methanomada group</taxon>
        <taxon>Methanobacteria</taxon>
        <taxon>Methanobacteriales</taxon>
        <taxon>Methanobacteriaceae</taxon>
        <taxon>Methanosphaera</taxon>
    </lineage>
</organism>
<evidence type="ECO:0000313" key="6">
    <source>
        <dbReference type="Proteomes" id="UP000246004"/>
    </source>
</evidence>
<evidence type="ECO:0000313" key="5">
    <source>
        <dbReference type="Proteomes" id="UP000217528"/>
    </source>
</evidence>
<dbReference type="OrthoDB" id="82462at2157"/>
<proteinExistence type="predicted"/>
<feature type="domain" description="SHOCT" evidence="2">
    <location>
        <begin position="171"/>
        <end position="198"/>
    </location>
</feature>
<dbReference type="Proteomes" id="UP000246004">
    <property type="component" value="Unassembled WGS sequence"/>
</dbReference>
<reference evidence="4 6" key="1">
    <citation type="submission" date="2016-04" db="EMBL/GenBank/DDBJ databases">
        <title>Genome sequence of Methanosphaera cuniculi DSM 4103.</title>
        <authorList>
            <person name="Poehlein A."/>
            <person name="Seedorf H."/>
            <person name="Daniel R."/>
        </authorList>
    </citation>
    <scope>NUCLEOTIDE SEQUENCE [LARGE SCALE GENOMIC DNA]</scope>
    <source>
        <strain evidence="4 6">DSM 4103</strain>
    </source>
</reference>
<keyword evidence="5" id="KW-1185">Reference proteome</keyword>
<gene>
    <name evidence="3" type="ORF">ASJ82_06780</name>
    <name evidence="4" type="ORF">MSCUN_14590</name>
</gene>
<reference evidence="3 5" key="2">
    <citation type="journal article" date="2017" name="BMC Genomics">
        <title>Genomic analysis of methanogenic archaea reveals a shift towards energy conservation.</title>
        <authorList>
            <person name="Gilmore S.P."/>
            <person name="Henske J.K."/>
            <person name="Sexton J.A."/>
            <person name="Solomon K.V."/>
            <person name="Seppala S."/>
            <person name="Yoo J.I."/>
            <person name="Huyett L.M."/>
            <person name="Pressman A."/>
            <person name="Cogan J.Z."/>
            <person name="Kivenson V."/>
            <person name="Peng X."/>
            <person name="Tan Y."/>
            <person name="Valentine D.L."/>
            <person name="O'Malley M.A."/>
        </authorList>
    </citation>
    <scope>NUCLEOTIDE SEQUENCE [LARGE SCALE GENOMIC DNA]</scope>
    <source>
        <strain evidence="3 5">1R-7</strain>
    </source>
</reference>
<dbReference type="Pfam" id="PF09851">
    <property type="entry name" value="SHOCT"/>
    <property type="match status" value="1"/>
</dbReference>
<name>A0A2A2HEY7_9EURY</name>
<dbReference type="InterPro" id="IPR018649">
    <property type="entry name" value="SHOCT"/>
</dbReference>
<feature type="compositionally biased region" description="Basic and acidic residues" evidence="1">
    <location>
        <begin position="112"/>
        <end position="122"/>
    </location>
</feature>
<dbReference type="Proteomes" id="UP000217528">
    <property type="component" value="Unassembled WGS sequence"/>
</dbReference>
<protein>
    <recommendedName>
        <fullName evidence="2">SHOCT domain-containing protein</fullName>
    </recommendedName>
</protein>
<evidence type="ECO:0000256" key="1">
    <source>
        <dbReference type="SAM" id="MobiDB-lite"/>
    </source>
</evidence>
<evidence type="ECO:0000313" key="4">
    <source>
        <dbReference type="EMBL" id="PWL07706.1"/>
    </source>
</evidence>
<dbReference type="RefSeq" id="WP_095608234.1">
    <property type="nucleotide sequence ID" value="NZ_LMVN01000006.1"/>
</dbReference>